<feature type="compositionally biased region" description="Low complexity" evidence="1">
    <location>
        <begin position="105"/>
        <end position="119"/>
    </location>
</feature>
<dbReference type="AlphaFoldDB" id="A0A811KIA1"/>
<feature type="region of interest" description="Disordered" evidence="1">
    <location>
        <begin position="80"/>
        <end position="187"/>
    </location>
</feature>
<keyword evidence="3" id="KW-1185">Reference proteome</keyword>
<name>A0A811KIA1_9BILA</name>
<feature type="compositionally biased region" description="Acidic residues" evidence="1">
    <location>
        <begin position="128"/>
        <end position="145"/>
    </location>
</feature>
<evidence type="ECO:0000313" key="2">
    <source>
        <dbReference type="EMBL" id="CAD5216016.1"/>
    </source>
</evidence>
<reference evidence="2" key="1">
    <citation type="submission" date="2020-09" db="EMBL/GenBank/DDBJ databases">
        <authorList>
            <person name="Kikuchi T."/>
        </authorList>
    </citation>
    <scope>NUCLEOTIDE SEQUENCE</scope>
    <source>
        <strain evidence="2">SH1</strain>
    </source>
</reference>
<comment type="caution">
    <text evidence="2">The sequence shown here is derived from an EMBL/GenBank/DDBJ whole genome shotgun (WGS) entry which is preliminary data.</text>
</comment>
<dbReference type="EMBL" id="CAJFDH010000003">
    <property type="protein sequence ID" value="CAD5216016.1"/>
    <property type="molecule type" value="Genomic_DNA"/>
</dbReference>
<dbReference type="Proteomes" id="UP000614601">
    <property type="component" value="Unassembled WGS sequence"/>
</dbReference>
<feature type="region of interest" description="Disordered" evidence="1">
    <location>
        <begin position="1"/>
        <end position="68"/>
    </location>
</feature>
<feature type="compositionally biased region" description="Polar residues" evidence="1">
    <location>
        <begin position="1"/>
        <end position="10"/>
    </location>
</feature>
<proteinExistence type="predicted"/>
<protein>
    <submittedName>
        <fullName evidence="2">Uncharacterized protein</fullName>
    </submittedName>
</protein>
<dbReference type="Proteomes" id="UP000783686">
    <property type="component" value="Unassembled WGS sequence"/>
</dbReference>
<sequence length="187" mass="20475">MTSPPSSNSLGIPDHPEGRPRMMLNQDLASSNESSPQLNHVNDNSDGRSGLSSDSDAEEELFYDKEANTMAVVPNGIIHEFTKSEEETHRKVPLVKYLSEEEKPSTSQSDEQQPSTSQEEPQERPNESEAEPNVEDGDSEEDVDAEPPAKQPRVVGGPPTNSQRITRSRTRQSNGKSVDQNTGNSSS</sequence>
<dbReference type="EMBL" id="CAJFCW020000003">
    <property type="protein sequence ID" value="CAG9105171.1"/>
    <property type="molecule type" value="Genomic_DNA"/>
</dbReference>
<feature type="compositionally biased region" description="Basic and acidic residues" evidence="1">
    <location>
        <begin position="80"/>
        <end position="90"/>
    </location>
</feature>
<feature type="compositionally biased region" description="Polar residues" evidence="1">
    <location>
        <begin position="175"/>
        <end position="187"/>
    </location>
</feature>
<gene>
    <name evidence="2" type="ORF">BOKJ2_LOCUS6382</name>
</gene>
<feature type="compositionally biased region" description="Polar residues" evidence="1">
    <location>
        <begin position="27"/>
        <end position="41"/>
    </location>
</feature>
<evidence type="ECO:0000313" key="3">
    <source>
        <dbReference type="Proteomes" id="UP000614601"/>
    </source>
</evidence>
<accession>A0A811KIA1</accession>
<feature type="compositionally biased region" description="Low complexity" evidence="1">
    <location>
        <begin position="42"/>
        <end position="54"/>
    </location>
</feature>
<organism evidence="2 3">
    <name type="scientific">Bursaphelenchus okinawaensis</name>
    <dbReference type="NCBI Taxonomy" id="465554"/>
    <lineage>
        <taxon>Eukaryota</taxon>
        <taxon>Metazoa</taxon>
        <taxon>Ecdysozoa</taxon>
        <taxon>Nematoda</taxon>
        <taxon>Chromadorea</taxon>
        <taxon>Rhabditida</taxon>
        <taxon>Tylenchina</taxon>
        <taxon>Tylenchomorpha</taxon>
        <taxon>Aphelenchoidea</taxon>
        <taxon>Aphelenchoididae</taxon>
        <taxon>Bursaphelenchus</taxon>
    </lineage>
</organism>
<evidence type="ECO:0000256" key="1">
    <source>
        <dbReference type="SAM" id="MobiDB-lite"/>
    </source>
</evidence>